<evidence type="ECO:0000313" key="15">
    <source>
        <dbReference type="EMBL" id="SDF55058.1"/>
    </source>
</evidence>
<comment type="similarity">
    <text evidence="9 12">Belongs to the GARS family.</text>
</comment>
<comment type="catalytic activity">
    <reaction evidence="12">
        <text>5-phospho-beta-D-ribosylamine + glycine + ATP = N(1)-(5-phospho-beta-D-ribosyl)glycinamide + ADP + phosphate + H(+)</text>
        <dbReference type="Rhea" id="RHEA:17453"/>
        <dbReference type="ChEBI" id="CHEBI:15378"/>
        <dbReference type="ChEBI" id="CHEBI:30616"/>
        <dbReference type="ChEBI" id="CHEBI:43474"/>
        <dbReference type="ChEBI" id="CHEBI:57305"/>
        <dbReference type="ChEBI" id="CHEBI:58681"/>
        <dbReference type="ChEBI" id="CHEBI:143788"/>
        <dbReference type="ChEBI" id="CHEBI:456216"/>
        <dbReference type="EC" id="6.3.4.13"/>
    </reaction>
</comment>
<dbReference type="SUPFAM" id="SSF56059">
    <property type="entry name" value="Glutathione synthetase ATP-binding domain-like"/>
    <property type="match status" value="1"/>
</dbReference>
<dbReference type="InterPro" id="IPR016185">
    <property type="entry name" value="PreATP-grasp_dom_sf"/>
</dbReference>
<dbReference type="Pfam" id="PF02844">
    <property type="entry name" value="GARS_N"/>
    <property type="match status" value="1"/>
</dbReference>
<evidence type="ECO:0000256" key="4">
    <source>
        <dbReference type="ARBA" id="ARBA00013255"/>
    </source>
</evidence>
<dbReference type="HAMAP" id="MF_00138">
    <property type="entry name" value="GARS"/>
    <property type="match status" value="1"/>
</dbReference>
<dbReference type="Gene3D" id="3.30.1490.20">
    <property type="entry name" value="ATP-grasp fold, A domain"/>
    <property type="match status" value="1"/>
</dbReference>
<dbReference type="PANTHER" id="PTHR43472:SF1">
    <property type="entry name" value="PHOSPHORIBOSYLAMINE--GLYCINE LIGASE, CHLOROPLASTIC"/>
    <property type="match status" value="1"/>
</dbReference>
<evidence type="ECO:0000256" key="2">
    <source>
        <dbReference type="ARBA" id="ARBA00001946"/>
    </source>
</evidence>
<dbReference type="Proteomes" id="UP000199468">
    <property type="component" value="Unassembled WGS sequence"/>
</dbReference>
<evidence type="ECO:0000256" key="10">
    <source>
        <dbReference type="ARBA" id="ARBA00042242"/>
    </source>
</evidence>
<comment type="cofactor">
    <cofactor evidence="2">
        <name>Mg(2+)</name>
        <dbReference type="ChEBI" id="CHEBI:18420"/>
    </cofactor>
</comment>
<dbReference type="Pfam" id="PF01071">
    <property type="entry name" value="GARS_A"/>
    <property type="match status" value="1"/>
</dbReference>
<dbReference type="SMART" id="SM01209">
    <property type="entry name" value="GARS_A"/>
    <property type="match status" value="1"/>
</dbReference>
<evidence type="ECO:0000256" key="12">
    <source>
        <dbReference type="HAMAP-Rule" id="MF_00138"/>
    </source>
</evidence>
<accession>A0ABY0NIL5</accession>
<dbReference type="SUPFAM" id="SSF51246">
    <property type="entry name" value="Rudiment single hybrid motif"/>
    <property type="match status" value="1"/>
</dbReference>
<feature type="domain" description="ATP-grasp" evidence="14">
    <location>
        <begin position="107"/>
        <end position="312"/>
    </location>
</feature>
<organism evidence="15 16">
    <name type="scientific">Bosea robiniae</name>
    <dbReference type="NCBI Taxonomy" id="1036780"/>
    <lineage>
        <taxon>Bacteria</taxon>
        <taxon>Pseudomonadati</taxon>
        <taxon>Pseudomonadota</taxon>
        <taxon>Alphaproteobacteria</taxon>
        <taxon>Hyphomicrobiales</taxon>
        <taxon>Boseaceae</taxon>
        <taxon>Bosea</taxon>
    </lineage>
</organism>
<comment type="pathway">
    <text evidence="3 12">Purine metabolism; IMP biosynthesis via de novo pathway; N(1)-(5-phospho-D-ribosyl)glycinamide from 5-phospho-alpha-D-ribose 1-diphosphate: step 2/2.</text>
</comment>
<evidence type="ECO:0000256" key="6">
    <source>
        <dbReference type="ARBA" id="ARBA00022741"/>
    </source>
</evidence>
<evidence type="ECO:0000256" key="7">
    <source>
        <dbReference type="ARBA" id="ARBA00022755"/>
    </source>
</evidence>
<keyword evidence="6 13" id="KW-0547">Nucleotide-binding</keyword>
<keyword evidence="7 12" id="KW-0658">Purine biosynthesis</keyword>
<dbReference type="EC" id="6.3.4.13" evidence="4 12"/>
<dbReference type="Pfam" id="PF02843">
    <property type="entry name" value="GARS_C"/>
    <property type="match status" value="1"/>
</dbReference>
<evidence type="ECO:0000256" key="5">
    <source>
        <dbReference type="ARBA" id="ARBA00022598"/>
    </source>
</evidence>
<dbReference type="InterPro" id="IPR037123">
    <property type="entry name" value="PRibGlycinamide_synth_C_sf"/>
</dbReference>
<protein>
    <recommendedName>
        <fullName evidence="4 12">Phosphoribosylamine--glycine ligase</fullName>
        <ecNumber evidence="4 12">6.3.4.13</ecNumber>
    </recommendedName>
    <alternativeName>
        <fullName evidence="12">GARS</fullName>
    </alternativeName>
    <alternativeName>
        <fullName evidence="10 12">Glycinamide ribonucleotide synthetase</fullName>
    </alternativeName>
    <alternativeName>
        <fullName evidence="11 12">Phosphoribosylglycinamide synthetase</fullName>
    </alternativeName>
</protein>
<dbReference type="RefSeq" id="WP_091855918.1">
    <property type="nucleotide sequence ID" value="NZ_FNBZ01000001.1"/>
</dbReference>
<dbReference type="InterPro" id="IPR020562">
    <property type="entry name" value="PRibGlycinamide_synth_N"/>
</dbReference>
<evidence type="ECO:0000256" key="8">
    <source>
        <dbReference type="ARBA" id="ARBA00022840"/>
    </source>
</evidence>
<dbReference type="Gene3D" id="3.30.470.20">
    <property type="entry name" value="ATP-grasp fold, B domain"/>
    <property type="match status" value="1"/>
</dbReference>
<proteinExistence type="inferred from homology"/>
<dbReference type="PANTHER" id="PTHR43472">
    <property type="entry name" value="PHOSPHORIBOSYLAMINE--GLYCINE LIGASE"/>
    <property type="match status" value="1"/>
</dbReference>
<keyword evidence="16" id="KW-1185">Reference proteome</keyword>
<dbReference type="InterPro" id="IPR020560">
    <property type="entry name" value="PRibGlycinamide_synth_C-dom"/>
</dbReference>
<evidence type="ECO:0000256" key="3">
    <source>
        <dbReference type="ARBA" id="ARBA00005174"/>
    </source>
</evidence>
<dbReference type="InterPro" id="IPR011761">
    <property type="entry name" value="ATP-grasp"/>
</dbReference>
<reference evidence="15 16" key="1">
    <citation type="submission" date="2016-10" db="EMBL/GenBank/DDBJ databases">
        <authorList>
            <person name="Varghese N."/>
            <person name="Submissions S."/>
        </authorList>
    </citation>
    <scope>NUCLEOTIDE SEQUENCE [LARGE SCALE GENOMIC DNA]</scope>
    <source>
        <strain evidence="15 16">DSM 26672</strain>
    </source>
</reference>
<dbReference type="EMBL" id="FNBZ01000001">
    <property type="protein sequence ID" value="SDF55058.1"/>
    <property type="molecule type" value="Genomic_DNA"/>
</dbReference>
<keyword evidence="8 13" id="KW-0067">ATP-binding</keyword>
<evidence type="ECO:0000256" key="11">
    <source>
        <dbReference type="ARBA" id="ARBA00042864"/>
    </source>
</evidence>
<dbReference type="InterPro" id="IPR000115">
    <property type="entry name" value="PRibGlycinamide_synth"/>
</dbReference>
<keyword evidence="5 12" id="KW-0436">Ligase</keyword>
<name>A0ABY0NIL5_9HYPH</name>
<dbReference type="InterPro" id="IPR020561">
    <property type="entry name" value="PRibGlycinamid_synth_ATP-grasp"/>
</dbReference>
<gene>
    <name evidence="12" type="primary">purD</name>
    <name evidence="15" type="ORF">SAMN05421844_101877</name>
</gene>
<dbReference type="NCBIfam" id="TIGR00877">
    <property type="entry name" value="purD"/>
    <property type="match status" value="1"/>
</dbReference>
<sequence>MKILLIGSGGREHALAWAISASPLCDTLFIAPGNPGTAHCGENVVIDIADHAAVVAFCRLQGVGLVVVGPEGPLVAGIADDLRAGGIKVFGPSKAAAQLEGSKGFTKELCAEFNIPTAGFGRFGDAASAKAYVAAQGAPIVIKADGLAAGKGVIMAETLDEANEAIDMMFSGSFGAAGAEVVVEEWMIGEEASFFALCDGKHALALASAQDHKRVGDGDTGPNTGGMGAYSPAPVMTPALTERVMAEIIRPTLAGMAKRGTPFQGVLFAGLMITAQGPKLIEYNTRFGDPECEVLMPRLKSDIVPALLAACDGVLDQVDLRWRDEAALTVVLAAKGYPAKPETGSVIRDVEKAEALDEVLVFHAGTKLSNGDLVANGGRVLNVVALGKSVGEAQKRAYEAVDKIDWPGGFYRRDIGWQAVKREQG</sequence>
<dbReference type="InterPro" id="IPR013815">
    <property type="entry name" value="ATP_grasp_subdomain_1"/>
</dbReference>
<dbReference type="Gene3D" id="3.90.600.10">
    <property type="entry name" value="Phosphoribosylglycinamide synthetase, C-terminal domain"/>
    <property type="match status" value="1"/>
</dbReference>
<dbReference type="SUPFAM" id="SSF52440">
    <property type="entry name" value="PreATP-grasp domain"/>
    <property type="match status" value="1"/>
</dbReference>
<dbReference type="InterPro" id="IPR020559">
    <property type="entry name" value="PRibGlycinamide_synth_CS"/>
</dbReference>
<dbReference type="SMART" id="SM01210">
    <property type="entry name" value="GARS_C"/>
    <property type="match status" value="1"/>
</dbReference>
<dbReference type="Gene3D" id="3.40.50.20">
    <property type="match status" value="1"/>
</dbReference>
<dbReference type="PROSITE" id="PS00184">
    <property type="entry name" value="GARS"/>
    <property type="match status" value="1"/>
</dbReference>
<evidence type="ECO:0000256" key="9">
    <source>
        <dbReference type="ARBA" id="ARBA00038345"/>
    </source>
</evidence>
<dbReference type="GO" id="GO:0016874">
    <property type="term" value="F:ligase activity"/>
    <property type="evidence" value="ECO:0007669"/>
    <property type="project" value="UniProtKB-KW"/>
</dbReference>
<evidence type="ECO:0000256" key="1">
    <source>
        <dbReference type="ARBA" id="ARBA00001936"/>
    </source>
</evidence>
<evidence type="ECO:0000259" key="14">
    <source>
        <dbReference type="PROSITE" id="PS50975"/>
    </source>
</evidence>
<evidence type="ECO:0000256" key="13">
    <source>
        <dbReference type="PROSITE-ProRule" id="PRU00409"/>
    </source>
</evidence>
<comment type="cofactor">
    <cofactor evidence="1">
        <name>Mn(2+)</name>
        <dbReference type="ChEBI" id="CHEBI:29035"/>
    </cofactor>
</comment>
<dbReference type="PROSITE" id="PS50975">
    <property type="entry name" value="ATP_GRASP"/>
    <property type="match status" value="1"/>
</dbReference>
<evidence type="ECO:0000313" key="16">
    <source>
        <dbReference type="Proteomes" id="UP000199468"/>
    </source>
</evidence>
<dbReference type="InterPro" id="IPR011054">
    <property type="entry name" value="Rudment_hybrid_motif"/>
</dbReference>
<comment type="caution">
    <text evidence="15">The sequence shown here is derived from an EMBL/GenBank/DDBJ whole genome shotgun (WGS) entry which is preliminary data.</text>
</comment>